<dbReference type="EMBL" id="JACHGJ010000001">
    <property type="protein sequence ID" value="MBB6479324.1"/>
    <property type="molecule type" value="Genomic_DNA"/>
</dbReference>
<dbReference type="InterPro" id="IPR036412">
    <property type="entry name" value="HAD-like_sf"/>
</dbReference>
<keyword evidence="2" id="KW-1185">Reference proteome</keyword>
<dbReference type="Gene3D" id="3.30.1240.10">
    <property type="match status" value="1"/>
</dbReference>
<comment type="caution">
    <text evidence="1">The sequence shown here is derived from an EMBL/GenBank/DDBJ whole genome shotgun (WGS) entry which is preliminary data.</text>
</comment>
<dbReference type="InterPro" id="IPR006379">
    <property type="entry name" value="HAD-SF_hydro_IIB"/>
</dbReference>
<dbReference type="GO" id="GO:0000287">
    <property type="term" value="F:magnesium ion binding"/>
    <property type="evidence" value="ECO:0007669"/>
    <property type="project" value="TreeGrafter"/>
</dbReference>
<dbReference type="GO" id="GO:0005829">
    <property type="term" value="C:cytosol"/>
    <property type="evidence" value="ECO:0007669"/>
    <property type="project" value="TreeGrafter"/>
</dbReference>
<dbReference type="AlphaFoldDB" id="A0A841R2R5"/>
<reference evidence="1 2" key="1">
    <citation type="submission" date="2020-08" db="EMBL/GenBank/DDBJ databases">
        <title>Genomic Encyclopedia of Type Strains, Phase IV (KMG-IV): sequencing the most valuable type-strain genomes for metagenomic binning, comparative biology and taxonomic classification.</title>
        <authorList>
            <person name="Goeker M."/>
        </authorList>
    </citation>
    <scope>NUCLEOTIDE SEQUENCE [LARGE SCALE GENOMIC DNA]</scope>
    <source>
        <strain evidence="1 2">DSM 2461</strain>
    </source>
</reference>
<dbReference type="NCBIfam" id="TIGR01484">
    <property type="entry name" value="HAD-SF-IIB"/>
    <property type="match status" value="1"/>
</dbReference>
<dbReference type="PROSITE" id="PS01229">
    <property type="entry name" value="COF_2"/>
    <property type="match status" value="1"/>
</dbReference>
<dbReference type="SFLD" id="SFLDS00003">
    <property type="entry name" value="Haloacid_Dehalogenase"/>
    <property type="match status" value="1"/>
</dbReference>
<dbReference type="SFLD" id="SFLDG01140">
    <property type="entry name" value="C2.B:_Phosphomannomutase_and_P"/>
    <property type="match status" value="1"/>
</dbReference>
<dbReference type="Proteomes" id="UP000587760">
    <property type="component" value="Unassembled WGS sequence"/>
</dbReference>
<dbReference type="PANTHER" id="PTHR10000">
    <property type="entry name" value="PHOSPHOSERINE PHOSPHATASE"/>
    <property type="match status" value="1"/>
</dbReference>
<dbReference type="PANTHER" id="PTHR10000:SF8">
    <property type="entry name" value="HAD SUPERFAMILY HYDROLASE-LIKE, TYPE 3"/>
    <property type="match status" value="1"/>
</dbReference>
<dbReference type="InterPro" id="IPR000150">
    <property type="entry name" value="Cof"/>
</dbReference>
<evidence type="ECO:0000313" key="2">
    <source>
        <dbReference type="Proteomes" id="UP000587760"/>
    </source>
</evidence>
<dbReference type="NCBIfam" id="TIGR00099">
    <property type="entry name" value="Cof-subfamily"/>
    <property type="match status" value="1"/>
</dbReference>
<evidence type="ECO:0000313" key="1">
    <source>
        <dbReference type="EMBL" id="MBB6479324.1"/>
    </source>
</evidence>
<dbReference type="RefSeq" id="WP_184744400.1">
    <property type="nucleotide sequence ID" value="NZ_JACHGJ010000001.1"/>
</dbReference>
<sequence length="270" mass="30385">MKRIKACFFDIDGTLVRTDHTISRPVIDAVQRLEQEGVAPIIATGRSYEALLPVKETLGIHSPLICYNGAMIVDGSDGTVLKHHTLPEKEARAVITIARKLDYHILAYRSGELIYEKERPEAEEYYNRIKLPGKIVNFDEIDELKLTKCLMIADHENLLPVKEEIMEKHSEKLNAFNSDPRFLEIVPAGIDKAGAVREVMNLLGGTVEESMAMGDGFNDLPMLEAVHWGVVMANALPALREKFPPERTAPHCDKDGVATYLADFFKWEER</sequence>
<organism evidence="1 2">
    <name type="scientific">Spirochaeta isovalerica</name>
    <dbReference type="NCBI Taxonomy" id="150"/>
    <lineage>
        <taxon>Bacteria</taxon>
        <taxon>Pseudomonadati</taxon>
        <taxon>Spirochaetota</taxon>
        <taxon>Spirochaetia</taxon>
        <taxon>Spirochaetales</taxon>
        <taxon>Spirochaetaceae</taxon>
        <taxon>Spirochaeta</taxon>
    </lineage>
</organism>
<dbReference type="Gene3D" id="3.40.50.1000">
    <property type="entry name" value="HAD superfamily/HAD-like"/>
    <property type="match status" value="1"/>
</dbReference>
<dbReference type="CDD" id="cd07516">
    <property type="entry name" value="HAD_Pase"/>
    <property type="match status" value="1"/>
</dbReference>
<accession>A0A841R2R5</accession>
<dbReference type="SUPFAM" id="SSF56784">
    <property type="entry name" value="HAD-like"/>
    <property type="match status" value="1"/>
</dbReference>
<evidence type="ECO:0008006" key="3">
    <source>
        <dbReference type="Google" id="ProtNLM"/>
    </source>
</evidence>
<dbReference type="GO" id="GO:0016791">
    <property type="term" value="F:phosphatase activity"/>
    <property type="evidence" value="ECO:0007669"/>
    <property type="project" value="TreeGrafter"/>
</dbReference>
<protein>
    <recommendedName>
        <fullName evidence="3">Cof-like hydrolase</fullName>
    </recommendedName>
</protein>
<proteinExistence type="predicted"/>
<dbReference type="Pfam" id="PF08282">
    <property type="entry name" value="Hydrolase_3"/>
    <property type="match status" value="1"/>
</dbReference>
<name>A0A841R2R5_9SPIO</name>
<gene>
    <name evidence="1" type="ORF">HNR50_000957</name>
</gene>
<dbReference type="InterPro" id="IPR023214">
    <property type="entry name" value="HAD_sf"/>
</dbReference>